<accession>A0AAW8DDP2</accession>
<dbReference type="AlphaFoldDB" id="A0AAW8DDP2"/>
<dbReference type="Proteomes" id="UP001242995">
    <property type="component" value="Unassembled WGS sequence"/>
</dbReference>
<protein>
    <submittedName>
        <fullName evidence="1">Uncharacterized protein</fullName>
    </submittedName>
</protein>
<sequence>MSTTFPAKYAGICGTCSSPINPGEEITRTLKDDYTHVECPEPELDALKGRPACPSCWMVGPCDCD</sequence>
<dbReference type="EMBL" id="JAUSRG010000001">
    <property type="protein sequence ID" value="MDP9903194.1"/>
    <property type="molecule type" value="Genomic_DNA"/>
</dbReference>
<dbReference type="EMBL" id="JAUSTF010000002">
    <property type="protein sequence ID" value="MDQ0180153.1"/>
    <property type="molecule type" value="Genomic_DNA"/>
</dbReference>
<proteinExistence type="predicted"/>
<evidence type="ECO:0000313" key="2">
    <source>
        <dbReference type="EMBL" id="MDQ0180153.1"/>
    </source>
</evidence>
<evidence type="ECO:0000313" key="4">
    <source>
        <dbReference type="Proteomes" id="UP001242995"/>
    </source>
</evidence>
<gene>
    <name evidence="1" type="ORF">J2S90_000134</name>
    <name evidence="2" type="ORF">J2S93_001569</name>
</gene>
<comment type="caution">
    <text evidence="1">The sequence shown here is derived from an EMBL/GenBank/DDBJ whole genome shotgun (WGS) entry which is preliminary data.</text>
</comment>
<dbReference type="Proteomes" id="UP001230951">
    <property type="component" value="Unassembled WGS sequence"/>
</dbReference>
<organism evidence="1 4">
    <name type="scientific">Arthrobacter bambusae</name>
    <dbReference type="NCBI Taxonomy" id="1338426"/>
    <lineage>
        <taxon>Bacteria</taxon>
        <taxon>Bacillati</taxon>
        <taxon>Actinomycetota</taxon>
        <taxon>Actinomycetes</taxon>
        <taxon>Micrococcales</taxon>
        <taxon>Micrococcaceae</taxon>
        <taxon>Arthrobacter</taxon>
    </lineage>
</organism>
<keyword evidence="3" id="KW-1185">Reference proteome</keyword>
<evidence type="ECO:0000313" key="3">
    <source>
        <dbReference type="Proteomes" id="UP001230951"/>
    </source>
</evidence>
<name>A0AAW8DDP2_9MICC</name>
<dbReference type="RefSeq" id="WP_306958815.1">
    <property type="nucleotide sequence ID" value="NZ_JAUSRG010000001.1"/>
</dbReference>
<evidence type="ECO:0000313" key="1">
    <source>
        <dbReference type="EMBL" id="MDP9903194.1"/>
    </source>
</evidence>
<reference evidence="1 3" key="1">
    <citation type="submission" date="2023-07" db="EMBL/GenBank/DDBJ databases">
        <title>Sorghum-associated microbial communities from plants grown in Nebraska, USA.</title>
        <authorList>
            <person name="Schachtman D."/>
        </authorList>
    </citation>
    <scope>NUCLEOTIDE SEQUENCE</scope>
    <source>
        <strain evidence="1">DS1006</strain>
        <strain evidence="2 3">DS1016</strain>
    </source>
</reference>